<gene>
    <name evidence="4" type="ORF">ACFOW7_00390</name>
</gene>
<keyword evidence="5" id="KW-1185">Reference proteome</keyword>
<keyword evidence="2" id="KW-0472">Membrane</keyword>
<evidence type="ECO:0000256" key="2">
    <source>
        <dbReference type="SAM" id="Phobius"/>
    </source>
</evidence>
<dbReference type="Gene3D" id="3.30.70.1230">
    <property type="entry name" value="Nucleotide cyclase"/>
    <property type="match status" value="1"/>
</dbReference>
<feature type="domain" description="Guanylate cyclase" evidence="3">
    <location>
        <begin position="12"/>
        <end position="123"/>
    </location>
</feature>
<dbReference type="CDD" id="cd07302">
    <property type="entry name" value="CHD"/>
    <property type="match status" value="1"/>
</dbReference>
<evidence type="ECO:0000259" key="3">
    <source>
        <dbReference type="PROSITE" id="PS50125"/>
    </source>
</evidence>
<accession>A0ABV8MI51</accession>
<comment type="caution">
    <text evidence="4">The sequence shown here is derived from an EMBL/GenBank/DDBJ whole genome shotgun (WGS) entry which is preliminary data.</text>
</comment>
<feature type="region of interest" description="Disordered" evidence="1">
    <location>
        <begin position="237"/>
        <end position="358"/>
    </location>
</feature>
<organism evidence="4 5">
    <name type="scientific">Chitinimonas lacunae</name>
    <dbReference type="NCBI Taxonomy" id="1963018"/>
    <lineage>
        <taxon>Bacteria</taxon>
        <taxon>Pseudomonadati</taxon>
        <taxon>Pseudomonadota</taxon>
        <taxon>Betaproteobacteria</taxon>
        <taxon>Neisseriales</taxon>
        <taxon>Chitinibacteraceae</taxon>
        <taxon>Chitinimonas</taxon>
    </lineage>
</organism>
<dbReference type="InterPro" id="IPR029787">
    <property type="entry name" value="Nucleotide_cyclase"/>
</dbReference>
<protein>
    <recommendedName>
        <fullName evidence="3">Guanylate cyclase domain-containing protein</fullName>
    </recommendedName>
</protein>
<keyword evidence="2" id="KW-0812">Transmembrane</keyword>
<dbReference type="Proteomes" id="UP001595791">
    <property type="component" value="Unassembled WGS sequence"/>
</dbReference>
<feature type="compositionally biased region" description="Pro residues" evidence="1">
    <location>
        <begin position="315"/>
        <end position="334"/>
    </location>
</feature>
<dbReference type="InterPro" id="IPR001054">
    <property type="entry name" value="A/G_cyclase"/>
</dbReference>
<keyword evidence="2" id="KW-1133">Transmembrane helix</keyword>
<dbReference type="RefSeq" id="WP_378159821.1">
    <property type="nucleotide sequence ID" value="NZ_JBHSBU010000001.1"/>
</dbReference>
<feature type="compositionally biased region" description="Low complexity" evidence="1">
    <location>
        <begin position="305"/>
        <end position="314"/>
    </location>
</feature>
<dbReference type="SUPFAM" id="SSF55073">
    <property type="entry name" value="Nucleotide cyclase"/>
    <property type="match status" value="1"/>
</dbReference>
<name>A0ABV8MI51_9NEIS</name>
<evidence type="ECO:0000256" key="1">
    <source>
        <dbReference type="SAM" id="MobiDB-lite"/>
    </source>
</evidence>
<dbReference type="PROSITE" id="PS50125">
    <property type="entry name" value="GUANYLATE_CYCLASE_2"/>
    <property type="match status" value="1"/>
</dbReference>
<feature type="transmembrane region" description="Helical" evidence="2">
    <location>
        <begin position="206"/>
        <end position="227"/>
    </location>
</feature>
<reference evidence="5" key="1">
    <citation type="journal article" date="2019" name="Int. J. Syst. Evol. Microbiol.">
        <title>The Global Catalogue of Microorganisms (GCM) 10K type strain sequencing project: providing services to taxonomists for standard genome sequencing and annotation.</title>
        <authorList>
            <consortium name="The Broad Institute Genomics Platform"/>
            <consortium name="The Broad Institute Genome Sequencing Center for Infectious Disease"/>
            <person name="Wu L."/>
            <person name="Ma J."/>
        </authorList>
    </citation>
    <scope>NUCLEOTIDE SEQUENCE [LARGE SCALE GENOMIC DNA]</scope>
    <source>
        <strain evidence="5">LMG 29894</strain>
    </source>
</reference>
<evidence type="ECO:0000313" key="5">
    <source>
        <dbReference type="Proteomes" id="UP001595791"/>
    </source>
</evidence>
<dbReference type="EMBL" id="JBHSBU010000001">
    <property type="protein sequence ID" value="MFC4157802.1"/>
    <property type="molecule type" value="Genomic_DNA"/>
</dbReference>
<proteinExistence type="predicted"/>
<evidence type="ECO:0000313" key="4">
    <source>
        <dbReference type="EMBL" id="MFC4157802.1"/>
    </source>
</evidence>
<sequence length="358" mass="38723">MFDRSNKTLICSVVFLDLVAYSKQAVAEQIRLKEQFNNLLSNALHDIAANDRIVLDTGDGAAINFLGDPEDALFVAINLRDAAAEMGLKIRIGINLGPVKLVKDVNGRLTPLGDGINVAQRIMGFAEPGAILVSRSYHEVVSCLSDVYAELFQFEGSRTDKHVREHAVYAVGPVAADFHPRHHIKRHHDLEGLLNEPMRLNKQRRWPFPLLAAGVAMLLSAGGLVWWNTAPRTPELSLPPVAQSQPIPKAEPMPIQPAVASRPDSVASQPAVPPELAAPLARSAAKPVSEPQEPDLPAAKPPAPVVKTTVASLSPLPPKPAPVRPKPSAPPPPKATADHECTPYHPCSPNPRWVPRDH</sequence>